<protein>
    <recommendedName>
        <fullName evidence="5">Competence protein CoiA</fullName>
    </recommendedName>
</protein>
<name>A0A1L8RE38_9ENTE</name>
<reference evidence="3 4" key="1">
    <citation type="submission" date="2014-12" db="EMBL/GenBank/DDBJ databases">
        <title>Draft genome sequences of 29 type strains of Enterococci.</title>
        <authorList>
            <person name="Zhong Z."/>
            <person name="Sun Z."/>
            <person name="Liu W."/>
            <person name="Zhang W."/>
            <person name="Zhang H."/>
        </authorList>
    </citation>
    <scope>NUCLEOTIDE SEQUENCE [LARGE SCALE GENOMIC DNA]</scope>
    <source>
        <strain evidence="3 4">DSM 17029</strain>
    </source>
</reference>
<dbReference type="PIRSF" id="PIRSF007487">
    <property type="entry name" value="Competence-induced_CoiA_bac"/>
    <property type="match status" value="1"/>
</dbReference>
<feature type="domain" description="Competence protein CoiA nuclease-like" evidence="1">
    <location>
        <begin position="51"/>
        <end position="198"/>
    </location>
</feature>
<evidence type="ECO:0000259" key="1">
    <source>
        <dbReference type="Pfam" id="PF06054"/>
    </source>
</evidence>
<comment type="caution">
    <text evidence="3">The sequence shown here is derived from an EMBL/GenBank/DDBJ whole genome shotgun (WGS) entry which is preliminary data.</text>
</comment>
<organism evidence="3 4">
    <name type="scientific">Enterococcus canis</name>
    <dbReference type="NCBI Taxonomy" id="214095"/>
    <lineage>
        <taxon>Bacteria</taxon>
        <taxon>Bacillati</taxon>
        <taxon>Bacillota</taxon>
        <taxon>Bacilli</taxon>
        <taxon>Lactobacillales</taxon>
        <taxon>Enterococcaceae</taxon>
        <taxon>Enterococcus</taxon>
    </lineage>
</organism>
<keyword evidence="4" id="KW-1185">Reference proteome</keyword>
<dbReference type="AlphaFoldDB" id="A0A1L8RE38"/>
<gene>
    <name evidence="3" type="ORF">RU97_GL002112</name>
</gene>
<sequence>MNLLQEQTEVEKSDQYTCPGCGQPVYLKRGQLKRPHFAHYKEGCDSFAEGETLEHLTLKASFFQWAQEAGYQPQLEAYLPEIAQRPDILLNDRTALEIQCSPLKLARLIERTQHYLEAGYQVIWIGGERFGWQRHLTQLQRAFCQYTLKRGVYFWQADWRKGQLHLFYHLKQTLQRTLARQQTFKLQRSNLRTVFAYQPEVAETADRLTEVIDFYRGLQRGLQQQKTYARNLQMAFYQQHQHVLYLPLVYYMQPRYEIFWREPDLYQRYRWWRFQDAAFSAADQYQMPQITEAQRWRIWQQEVDGLATLPKYFWLQTATGDSTELLQLFSKGMGGTSKGSVIR</sequence>
<dbReference type="InterPro" id="IPR021176">
    <property type="entry name" value="Competence-induced_CoiA"/>
</dbReference>
<proteinExistence type="predicted"/>
<dbReference type="InterPro" id="IPR057253">
    <property type="entry name" value="CoiA-like_N"/>
</dbReference>
<evidence type="ECO:0008006" key="5">
    <source>
        <dbReference type="Google" id="ProtNLM"/>
    </source>
</evidence>
<dbReference type="STRING" id="214095.RU97_GL002112"/>
<dbReference type="EMBL" id="JXKH01000005">
    <property type="protein sequence ID" value="OJG18039.1"/>
    <property type="molecule type" value="Genomic_DNA"/>
</dbReference>
<evidence type="ECO:0000259" key="2">
    <source>
        <dbReference type="Pfam" id="PF25164"/>
    </source>
</evidence>
<feature type="domain" description="Competence protein CoiA-like N-terminal" evidence="2">
    <location>
        <begin position="8"/>
        <end position="45"/>
    </location>
</feature>
<dbReference type="Pfam" id="PF25164">
    <property type="entry name" value="CoiA_N"/>
    <property type="match status" value="1"/>
</dbReference>
<evidence type="ECO:0000313" key="4">
    <source>
        <dbReference type="Proteomes" id="UP000181884"/>
    </source>
</evidence>
<evidence type="ECO:0000313" key="3">
    <source>
        <dbReference type="EMBL" id="OJG18039.1"/>
    </source>
</evidence>
<accession>A0A1L8RE38</accession>
<dbReference type="Proteomes" id="UP000181884">
    <property type="component" value="Unassembled WGS sequence"/>
</dbReference>
<dbReference type="InterPro" id="IPR010330">
    <property type="entry name" value="CoiA_nuc"/>
</dbReference>
<dbReference type="Pfam" id="PF06054">
    <property type="entry name" value="CoiA_nuc"/>
    <property type="match status" value="1"/>
</dbReference>